<gene>
    <name evidence="1" type="ORF">PORY_002410</name>
</gene>
<evidence type="ECO:0000313" key="2">
    <source>
        <dbReference type="Proteomes" id="UP000768646"/>
    </source>
</evidence>
<proteinExistence type="predicted"/>
<dbReference type="Proteomes" id="UP000768646">
    <property type="component" value="Unassembled WGS sequence"/>
</dbReference>
<sequence length="789" mass="89825">MRKTRLIWFMAKIYLARVLTHFGNKCPTIPNHGQKTHDKNTTHNSSGHDSSTNKNNNSTEISKSNSSSKANDTHKTPDTFPNFPDIYKSIDILKPITTRPPLCVFSRQKHPLQPLSIHGRDLEMPIQTNKFYANFFLGTQMFASYSDPYVLTWVSGDYSGVTVSHVDDYQKVFSTDTPPSYFINPLGIFSVVFSADELNNTNMTLTSLDHMSVNVIATPKNCTKKKMEMPIVKGMAYVTANYSNLTPAFTSVVGFQNIQKAKVKNNKYCKFIITLYDQKRWLLYAFPKNGSSFNLEIRNNTLRTTTGPFNGIIQVTKVPVNNTNAECILDASAGTYAKKVILSARVNGSHGVYSFFFDSFSYNNRPLLHYAMYHHMCSFDNDTASRKTNVSLPSTTNGLMVAYTGELWTMLEDNLPVDIDFLPYSFGKNASYSQEALKNIKEAAQYEISQDFKTQLDTTSIYFSGKVLAKISLICFVASSILKNETLADECVKKFNESYMPFVKNQNQFKLVYETTWKGIVSNRGFTEVPLADFGASYYNDHHFHYGYMIFAAAVIGHIRPQWIKEVKEWAIDLIRDVSNPVDDLYFPAFRTFDWFTGHSWAKGLFESPDGKDEESSSEDYNFYFAMKLLGIVIGDDIMVARANLMLAIMKRSFRAYFLYEQSNSVMPKIFLPNYVAGIKFMNKVHHTTYFSTRLECIQGIHMLPITSISAYIRTPSFVQSEWDNKLASIIDTIEDGWKGILYANFAISNPKKSYCFFSKNFNRTYLDNGASLTWYLAYSSAFANSRKS</sequence>
<evidence type="ECO:0000313" key="1">
    <source>
        <dbReference type="EMBL" id="KAG4304229.1"/>
    </source>
</evidence>
<protein>
    <submittedName>
        <fullName evidence="1">Uncharacterized protein</fullName>
    </submittedName>
</protein>
<keyword evidence="2" id="KW-1185">Reference proteome</keyword>
<name>A0ACB7CBN2_9ASCO</name>
<dbReference type="EMBL" id="JABTEG010000010">
    <property type="protein sequence ID" value="KAG4304229.1"/>
    <property type="molecule type" value="Genomic_DNA"/>
</dbReference>
<organism evidence="1 2">
    <name type="scientific">Pneumocystis oryctolagi</name>
    <dbReference type="NCBI Taxonomy" id="42067"/>
    <lineage>
        <taxon>Eukaryota</taxon>
        <taxon>Fungi</taxon>
        <taxon>Dikarya</taxon>
        <taxon>Ascomycota</taxon>
        <taxon>Taphrinomycotina</taxon>
        <taxon>Pneumocystomycetes</taxon>
        <taxon>Pneumocystaceae</taxon>
        <taxon>Pneumocystis</taxon>
    </lineage>
</organism>
<comment type="caution">
    <text evidence="1">The sequence shown here is derived from an EMBL/GenBank/DDBJ whole genome shotgun (WGS) entry which is preliminary data.</text>
</comment>
<reference evidence="1 2" key="1">
    <citation type="journal article" date="2021" name="Commun. Biol.">
        <title>Genomic insights into the host specific adaptation of the Pneumocystis genus.</title>
        <authorList>
            <person name="Cisse O.H."/>
            <person name="Ma L."/>
            <person name="Dekker J.P."/>
            <person name="Khil P.P."/>
            <person name="Youn J.-H."/>
            <person name="Brenchley J.M."/>
            <person name="Blair R."/>
            <person name="Pahar B."/>
            <person name="Chabe M."/>
            <person name="Van Rompay K.K.A."/>
            <person name="Keesler R."/>
            <person name="Sukura A."/>
            <person name="Hirsch V."/>
            <person name="Kutty G."/>
            <person name="Liu Y."/>
            <person name="Peng L."/>
            <person name="Chen J."/>
            <person name="Song J."/>
            <person name="Weissenbacher-Lang C."/>
            <person name="Xu J."/>
            <person name="Upham N.S."/>
            <person name="Stajich J.E."/>
            <person name="Cuomo C.A."/>
            <person name="Cushion M.T."/>
            <person name="Kovacs J.A."/>
        </authorList>
    </citation>
    <scope>NUCLEOTIDE SEQUENCE [LARGE SCALE GENOMIC DNA]</scope>
    <source>
        <strain evidence="1 2">RABM</strain>
    </source>
</reference>
<accession>A0ACB7CBN2</accession>